<sequence>MLKMKQLDSQQWVAPQLRPEDAQAIAEAGVKTVVCHRPDGELHEPHLMHESILDALAEFNIELIYQPIEQLSYPAVTDYKAIIEGCAKPVLSYCTTGTRSTVLWALMEVMENARDKTEIIVAAGQAGYGIAQYLPEHD</sequence>
<dbReference type="Pfam" id="PF04273">
    <property type="entry name" value="BLH_phosphatase"/>
    <property type="match status" value="1"/>
</dbReference>
<proteinExistence type="predicted"/>
<comment type="caution">
    <text evidence="2">The sequence shown here is derived from an EMBL/GenBank/DDBJ whole genome shotgun (WGS) entry which is preliminary data.</text>
</comment>
<evidence type="ECO:0000313" key="2">
    <source>
        <dbReference type="EMBL" id="MPV85736.1"/>
    </source>
</evidence>
<dbReference type="InterPro" id="IPR005939">
    <property type="entry name" value="BLH_phosphatase-like"/>
</dbReference>
<dbReference type="SUPFAM" id="SSF52799">
    <property type="entry name" value="(Phosphotyrosine protein) phosphatases II"/>
    <property type="match status" value="1"/>
</dbReference>
<dbReference type="GO" id="GO:0016787">
    <property type="term" value="F:hydrolase activity"/>
    <property type="evidence" value="ECO:0007669"/>
    <property type="project" value="InterPro"/>
</dbReference>
<dbReference type="AlphaFoldDB" id="A0A6N7F1K1"/>
<protein>
    <recommendedName>
        <fullName evidence="1">Beta-lactamase hydrolase-like protein phosphatase-like domain-containing protein</fullName>
    </recommendedName>
</protein>
<evidence type="ECO:0000259" key="1">
    <source>
        <dbReference type="Pfam" id="PF04273"/>
    </source>
</evidence>
<evidence type="ECO:0000313" key="3">
    <source>
        <dbReference type="Proteomes" id="UP000471298"/>
    </source>
</evidence>
<keyword evidence="3" id="KW-1185">Reference proteome</keyword>
<reference evidence="2 3" key="1">
    <citation type="submission" date="2019-10" db="EMBL/GenBank/DDBJ databases">
        <title>Cardiobacteriales fam. a chemoheterotrophic member of the order Cardiobacteriales, and proposal of Cardiobacteriales fam. nov.</title>
        <authorList>
            <person name="Wang C."/>
        </authorList>
    </citation>
    <scope>NUCLEOTIDE SEQUENCE [LARGE SCALE GENOMIC DNA]</scope>
    <source>
        <strain evidence="2 3">ML27</strain>
    </source>
</reference>
<dbReference type="RefSeq" id="WP_152809253.1">
    <property type="nucleotide sequence ID" value="NZ_WHNW01000002.1"/>
</dbReference>
<accession>A0A6N7F1K1</accession>
<dbReference type="EMBL" id="WHNW01000002">
    <property type="protein sequence ID" value="MPV85736.1"/>
    <property type="molecule type" value="Genomic_DNA"/>
</dbReference>
<feature type="domain" description="Beta-lactamase hydrolase-like protein phosphatase-like" evidence="1">
    <location>
        <begin position="9"/>
        <end position="107"/>
    </location>
</feature>
<dbReference type="Proteomes" id="UP000471298">
    <property type="component" value="Unassembled WGS sequence"/>
</dbReference>
<name>A0A6N7F1K1_9GAMM</name>
<gene>
    <name evidence="2" type="ORF">GCU85_03150</name>
</gene>
<dbReference type="InterPro" id="IPR029021">
    <property type="entry name" value="Prot-tyrosine_phosphatase-like"/>
</dbReference>
<dbReference type="InParanoid" id="A0A6N7F1K1"/>
<organism evidence="2 3">
    <name type="scientific">Ostreibacterium oceani</name>
    <dbReference type="NCBI Taxonomy" id="2654998"/>
    <lineage>
        <taxon>Bacteria</taxon>
        <taxon>Pseudomonadati</taxon>
        <taxon>Pseudomonadota</taxon>
        <taxon>Gammaproteobacteria</taxon>
        <taxon>Cardiobacteriales</taxon>
        <taxon>Ostreibacteriaceae</taxon>
        <taxon>Ostreibacterium</taxon>
    </lineage>
</organism>
<dbReference type="Gene3D" id="3.90.190.10">
    <property type="entry name" value="Protein tyrosine phosphatase superfamily"/>
    <property type="match status" value="1"/>
</dbReference>